<protein>
    <submittedName>
        <fullName evidence="3">Uncharacterized protein</fullName>
    </submittedName>
</protein>
<evidence type="ECO:0000313" key="3">
    <source>
        <dbReference type="WBParaSite" id="nRc.2.0.1.t37071-RA"/>
    </source>
</evidence>
<feature type="transmembrane region" description="Helical" evidence="1">
    <location>
        <begin position="21"/>
        <end position="45"/>
    </location>
</feature>
<accession>A0A915KGG9</accession>
<dbReference type="Proteomes" id="UP000887565">
    <property type="component" value="Unplaced"/>
</dbReference>
<sequence>MFLDNQKRRSGMGNKSQAKSCTFGIFYTLQSAQMIACMLGTLLLASGNGKSTCKSKNWRTSQADICMEVERHKEGGRDDFDLNHREQRPRHSACLHHAQEDHNRDPAEMVQLVEKFDQLQQKLMVDKWKISLIWPYPAPAMDVKSLEMLQSHGEDSEGDPESMLPANFLNAITTRSMVKEVEKKEQAEIQPDGSQGQ</sequence>
<evidence type="ECO:0000256" key="1">
    <source>
        <dbReference type="SAM" id="Phobius"/>
    </source>
</evidence>
<name>A0A915KGG9_ROMCU</name>
<keyword evidence="1" id="KW-0812">Transmembrane</keyword>
<keyword evidence="1" id="KW-1133">Transmembrane helix</keyword>
<evidence type="ECO:0000313" key="2">
    <source>
        <dbReference type="Proteomes" id="UP000887565"/>
    </source>
</evidence>
<dbReference type="AlphaFoldDB" id="A0A915KGG9"/>
<reference evidence="3" key="1">
    <citation type="submission" date="2022-11" db="UniProtKB">
        <authorList>
            <consortium name="WormBaseParasite"/>
        </authorList>
    </citation>
    <scope>IDENTIFICATION</scope>
</reference>
<keyword evidence="1" id="KW-0472">Membrane</keyword>
<proteinExistence type="predicted"/>
<dbReference type="WBParaSite" id="nRc.2.0.1.t37071-RA">
    <property type="protein sequence ID" value="nRc.2.0.1.t37071-RA"/>
    <property type="gene ID" value="nRc.2.0.1.g37071"/>
</dbReference>
<keyword evidence="2" id="KW-1185">Reference proteome</keyword>
<organism evidence="2 3">
    <name type="scientific">Romanomermis culicivorax</name>
    <name type="common">Nematode worm</name>
    <dbReference type="NCBI Taxonomy" id="13658"/>
    <lineage>
        <taxon>Eukaryota</taxon>
        <taxon>Metazoa</taxon>
        <taxon>Ecdysozoa</taxon>
        <taxon>Nematoda</taxon>
        <taxon>Enoplea</taxon>
        <taxon>Dorylaimia</taxon>
        <taxon>Mermithida</taxon>
        <taxon>Mermithoidea</taxon>
        <taxon>Mermithidae</taxon>
        <taxon>Romanomermis</taxon>
    </lineage>
</organism>